<comment type="caution">
    <text evidence="1">The sequence shown here is derived from an EMBL/GenBank/DDBJ whole genome shotgun (WGS) entry which is preliminary data.</text>
</comment>
<sequence>MYLISTHSSRLDQSISVAALDTTANILTAVSTTGRMTRQEARQVVSTSTQAIERILQTELSTTVLGEEPFIKTSPKLSVSAGRFKTSVLPPTLIETAYFKLPHNMKDVMKRKVKRMSERQEKVAVDEDCYEAHTVVFADNLYSFGQRNDNSVSG</sequence>
<evidence type="ECO:0000313" key="2">
    <source>
        <dbReference type="Proteomes" id="UP001209878"/>
    </source>
</evidence>
<organism evidence="1 2">
    <name type="scientific">Ridgeia piscesae</name>
    <name type="common">Tubeworm</name>
    <dbReference type="NCBI Taxonomy" id="27915"/>
    <lineage>
        <taxon>Eukaryota</taxon>
        <taxon>Metazoa</taxon>
        <taxon>Spiralia</taxon>
        <taxon>Lophotrochozoa</taxon>
        <taxon>Annelida</taxon>
        <taxon>Polychaeta</taxon>
        <taxon>Sedentaria</taxon>
        <taxon>Canalipalpata</taxon>
        <taxon>Sabellida</taxon>
        <taxon>Siboglinidae</taxon>
        <taxon>Ridgeia</taxon>
    </lineage>
</organism>
<evidence type="ECO:0000313" key="1">
    <source>
        <dbReference type="EMBL" id="KAK2179459.1"/>
    </source>
</evidence>
<protein>
    <submittedName>
        <fullName evidence="1">Uncharacterized protein</fullName>
    </submittedName>
</protein>
<proteinExistence type="predicted"/>
<name>A0AAD9KY35_RIDPI</name>
<dbReference type="AlphaFoldDB" id="A0AAD9KY35"/>
<gene>
    <name evidence="1" type="ORF">NP493_490g01042</name>
</gene>
<keyword evidence="2" id="KW-1185">Reference proteome</keyword>
<accession>A0AAD9KY35</accession>
<dbReference type="Proteomes" id="UP001209878">
    <property type="component" value="Unassembled WGS sequence"/>
</dbReference>
<dbReference type="EMBL" id="JAODUO010000489">
    <property type="protein sequence ID" value="KAK2179459.1"/>
    <property type="molecule type" value="Genomic_DNA"/>
</dbReference>
<reference evidence="1" key="1">
    <citation type="journal article" date="2023" name="Mol. Biol. Evol.">
        <title>Third-Generation Sequencing Reveals the Adaptive Role of the Epigenome in Three Deep-Sea Polychaetes.</title>
        <authorList>
            <person name="Perez M."/>
            <person name="Aroh O."/>
            <person name="Sun Y."/>
            <person name="Lan Y."/>
            <person name="Juniper S.K."/>
            <person name="Young C.R."/>
            <person name="Angers B."/>
            <person name="Qian P.Y."/>
        </authorList>
    </citation>
    <scope>NUCLEOTIDE SEQUENCE</scope>
    <source>
        <strain evidence="1">R07B-5</strain>
    </source>
</reference>